<comment type="similarity">
    <text evidence="2 5">Belongs to the NAD(P)-dependent epimerase/dehydratase family. GDP-mannose 4,6-dehydratase subfamily.</text>
</comment>
<comment type="caution">
    <text evidence="5">Lacks conserved residue(s) required for the propagation of feature annotation.</text>
</comment>
<keyword evidence="8" id="KW-1185">Reference proteome</keyword>
<feature type="active site" evidence="5">
    <location>
        <position position="173"/>
    </location>
</feature>
<evidence type="ECO:0000313" key="8">
    <source>
        <dbReference type="Proteomes" id="UP001500683"/>
    </source>
</evidence>
<dbReference type="PANTHER" id="PTHR43715:SF1">
    <property type="entry name" value="GDP-MANNOSE 4,6 DEHYDRATASE"/>
    <property type="match status" value="1"/>
</dbReference>
<comment type="cofactor">
    <cofactor evidence="1 5">
        <name>NADP(+)</name>
        <dbReference type="ChEBI" id="CHEBI:58349"/>
    </cofactor>
</comment>
<comment type="caution">
    <text evidence="7">The sequence shown here is derived from an EMBL/GenBank/DDBJ whole genome shotgun (WGS) entry which is preliminary data.</text>
</comment>
<reference evidence="8" key="1">
    <citation type="journal article" date="2019" name="Int. J. Syst. Evol. Microbiol.">
        <title>The Global Catalogue of Microorganisms (GCM) 10K type strain sequencing project: providing services to taxonomists for standard genome sequencing and annotation.</title>
        <authorList>
            <consortium name="The Broad Institute Genomics Platform"/>
            <consortium name="The Broad Institute Genome Sequencing Center for Infectious Disease"/>
            <person name="Wu L."/>
            <person name="Ma J."/>
        </authorList>
    </citation>
    <scope>NUCLEOTIDE SEQUENCE [LARGE SCALE GENOMIC DNA]</scope>
    <source>
        <strain evidence="8">JCM 16702</strain>
    </source>
</reference>
<evidence type="ECO:0000256" key="1">
    <source>
        <dbReference type="ARBA" id="ARBA00001937"/>
    </source>
</evidence>
<keyword evidence="4 5" id="KW-0456">Lyase</keyword>
<evidence type="ECO:0000256" key="2">
    <source>
        <dbReference type="ARBA" id="ARBA00009263"/>
    </source>
</evidence>
<gene>
    <name evidence="5 7" type="primary">gmd</name>
    <name evidence="7" type="ORF">GCM10022214_59530</name>
</gene>
<proteinExistence type="inferred from homology"/>
<evidence type="ECO:0000256" key="3">
    <source>
        <dbReference type="ARBA" id="ARBA00011989"/>
    </source>
</evidence>
<comment type="function">
    <text evidence="5">Catalyzes the conversion of GDP-D-mannose to GDP-4-dehydro-6-deoxy-D-mannose.</text>
</comment>
<dbReference type="InterPro" id="IPR006368">
    <property type="entry name" value="GDP_Man_deHydtase"/>
</dbReference>
<name>A0ABP7WKR2_9ACTN</name>
<dbReference type="Gene3D" id="3.40.50.720">
    <property type="entry name" value="NAD(P)-binding Rossmann-like Domain"/>
    <property type="match status" value="1"/>
</dbReference>
<evidence type="ECO:0000256" key="4">
    <source>
        <dbReference type="ARBA" id="ARBA00023239"/>
    </source>
</evidence>
<dbReference type="EMBL" id="BAAAZG010000046">
    <property type="protein sequence ID" value="GAA4090752.1"/>
    <property type="molecule type" value="Genomic_DNA"/>
</dbReference>
<organism evidence="7 8">
    <name type="scientific">Actinomadura miaoliensis</name>
    <dbReference type="NCBI Taxonomy" id="430685"/>
    <lineage>
        <taxon>Bacteria</taxon>
        <taxon>Bacillati</taxon>
        <taxon>Actinomycetota</taxon>
        <taxon>Actinomycetes</taxon>
        <taxon>Streptosporangiales</taxon>
        <taxon>Thermomonosporaceae</taxon>
        <taxon>Actinomadura</taxon>
    </lineage>
</organism>
<dbReference type="Pfam" id="PF16363">
    <property type="entry name" value="GDP_Man_Dehyd"/>
    <property type="match status" value="1"/>
</dbReference>
<dbReference type="Gene3D" id="3.90.25.10">
    <property type="entry name" value="UDP-galactose 4-epimerase, domain 1"/>
    <property type="match status" value="1"/>
</dbReference>
<dbReference type="SUPFAM" id="SSF51735">
    <property type="entry name" value="NAD(P)-binding Rossmann-fold domains"/>
    <property type="match status" value="1"/>
</dbReference>
<dbReference type="EC" id="4.2.1.47" evidence="3 5"/>
<dbReference type="CDD" id="cd05260">
    <property type="entry name" value="GDP_MD_SDR_e"/>
    <property type="match status" value="1"/>
</dbReference>
<evidence type="ECO:0000313" key="7">
    <source>
        <dbReference type="EMBL" id="GAA4090752.1"/>
    </source>
</evidence>
<dbReference type="HAMAP" id="MF_00955">
    <property type="entry name" value="GDP_Man_dehydratase"/>
    <property type="match status" value="1"/>
</dbReference>
<accession>A0ABP7WKR2</accession>
<evidence type="ECO:0000256" key="5">
    <source>
        <dbReference type="HAMAP-Rule" id="MF_00955"/>
    </source>
</evidence>
<evidence type="ECO:0000259" key="6">
    <source>
        <dbReference type="Pfam" id="PF16363"/>
    </source>
</evidence>
<protein>
    <recommendedName>
        <fullName evidence="3 5">GDP-mannose 4,6-dehydratase</fullName>
        <ecNumber evidence="3 5">4.2.1.47</ecNumber>
    </recommendedName>
    <alternativeName>
        <fullName evidence="5">GDP-D-mannose dehydratase</fullName>
    </alternativeName>
</protein>
<comment type="catalytic activity">
    <reaction evidence="5">
        <text>GDP-alpha-D-mannose = GDP-4-dehydro-alpha-D-rhamnose + H2O</text>
        <dbReference type="Rhea" id="RHEA:23820"/>
        <dbReference type="ChEBI" id="CHEBI:15377"/>
        <dbReference type="ChEBI" id="CHEBI:57527"/>
        <dbReference type="ChEBI" id="CHEBI:57964"/>
        <dbReference type="EC" id="4.2.1.47"/>
    </reaction>
</comment>
<dbReference type="InterPro" id="IPR036291">
    <property type="entry name" value="NAD(P)-bd_dom_sf"/>
</dbReference>
<dbReference type="PANTHER" id="PTHR43715">
    <property type="entry name" value="GDP-MANNOSE 4,6-DEHYDRATASE"/>
    <property type="match status" value="1"/>
</dbReference>
<dbReference type="Proteomes" id="UP001500683">
    <property type="component" value="Unassembled WGS sequence"/>
</dbReference>
<sequence length="354" mass="39824">MCDRYGQEDPLSRRALITGITGQDGSYLAEHLLAQGHEVWGLVRGQANPHVARLRKHVGDVQITTGDLLDQGSLISAVERVRPDEVYNLGAISYVPMSWQQAELTAEVTGMGVLRMLEAIRVVSGISPSRTPGAGQIRFYQASSSEMFGMVRETPQNEKTPFHPRSPYGVAKTYGHYITQNYRESYGMFAVSGILFNHESPRRGAEFVTRKVTLGVARIKLGLATELRLGNLEARRDWGFAGDYARAMRLMLAQDAPEDFVIGTGETHSVRELVEFAFRTAGLDWRDHVVLDERYTRPAEVDLLCADPKKAREQLRWEPDVTFEELVTMMVESDLRLLSQSARPEDEPFSPDHW</sequence>
<dbReference type="InterPro" id="IPR016040">
    <property type="entry name" value="NAD(P)-bd_dom"/>
</dbReference>
<feature type="domain" description="NAD(P)-binding" evidence="6">
    <location>
        <begin position="16"/>
        <end position="330"/>
    </location>
</feature>
<keyword evidence="5" id="KW-0521">NADP</keyword>